<evidence type="ECO:0000313" key="3">
    <source>
        <dbReference type="Proteomes" id="UP001153269"/>
    </source>
</evidence>
<evidence type="ECO:0000256" key="1">
    <source>
        <dbReference type="SAM" id="MobiDB-lite"/>
    </source>
</evidence>
<evidence type="ECO:0000313" key="2">
    <source>
        <dbReference type="EMBL" id="CAB1448699.1"/>
    </source>
</evidence>
<dbReference type="AlphaFoldDB" id="A0A9N7VA94"/>
<protein>
    <submittedName>
        <fullName evidence="2">Uncharacterized protein</fullName>
    </submittedName>
</protein>
<organism evidence="2 3">
    <name type="scientific">Pleuronectes platessa</name>
    <name type="common">European plaice</name>
    <dbReference type="NCBI Taxonomy" id="8262"/>
    <lineage>
        <taxon>Eukaryota</taxon>
        <taxon>Metazoa</taxon>
        <taxon>Chordata</taxon>
        <taxon>Craniata</taxon>
        <taxon>Vertebrata</taxon>
        <taxon>Euteleostomi</taxon>
        <taxon>Actinopterygii</taxon>
        <taxon>Neopterygii</taxon>
        <taxon>Teleostei</taxon>
        <taxon>Neoteleostei</taxon>
        <taxon>Acanthomorphata</taxon>
        <taxon>Carangaria</taxon>
        <taxon>Pleuronectiformes</taxon>
        <taxon>Pleuronectoidei</taxon>
        <taxon>Pleuronectidae</taxon>
        <taxon>Pleuronectes</taxon>
    </lineage>
</organism>
<name>A0A9N7VA94_PLEPL</name>
<feature type="region of interest" description="Disordered" evidence="1">
    <location>
        <begin position="122"/>
        <end position="146"/>
    </location>
</feature>
<dbReference type="EMBL" id="CADEAL010003986">
    <property type="protein sequence ID" value="CAB1448699.1"/>
    <property type="molecule type" value="Genomic_DNA"/>
</dbReference>
<reference evidence="2" key="1">
    <citation type="submission" date="2020-03" db="EMBL/GenBank/DDBJ databases">
        <authorList>
            <person name="Weist P."/>
        </authorList>
    </citation>
    <scope>NUCLEOTIDE SEQUENCE</scope>
</reference>
<dbReference type="Proteomes" id="UP001153269">
    <property type="component" value="Unassembled WGS sequence"/>
</dbReference>
<keyword evidence="3" id="KW-1185">Reference proteome</keyword>
<feature type="region of interest" description="Disordered" evidence="1">
    <location>
        <begin position="1"/>
        <end position="25"/>
    </location>
</feature>
<gene>
    <name evidence="2" type="ORF">PLEPLA_LOCUS36348</name>
</gene>
<comment type="caution">
    <text evidence="2">The sequence shown here is derived from an EMBL/GenBank/DDBJ whole genome shotgun (WGS) entry which is preliminary data.</text>
</comment>
<sequence length="155" mass="16714">MEFIPAGPDAPAKSITGGAAQRGGVGFRERDRSSFSEALSLLVASGAGASTLHPFTPSSVRLTGWSRARTMMNWEWKPLSSSLRALGEPYCNLCSASSRHSAAHCGIEEVPDRSIIVEDYSNEQLSTSVPRTTPSEQPPSPHRHTPIQVLLNVQE</sequence>
<proteinExistence type="predicted"/>
<accession>A0A9N7VA94</accession>
<feature type="compositionally biased region" description="Polar residues" evidence="1">
    <location>
        <begin position="122"/>
        <end position="135"/>
    </location>
</feature>